<dbReference type="Pfam" id="PF01979">
    <property type="entry name" value="Amidohydro_1"/>
    <property type="match status" value="1"/>
</dbReference>
<dbReference type="Gene3D" id="3.30.110.90">
    <property type="entry name" value="Amidohydrolase"/>
    <property type="match status" value="1"/>
</dbReference>
<dbReference type="InterPro" id="IPR032466">
    <property type="entry name" value="Metal_Hydrolase"/>
</dbReference>
<feature type="domain" description="Amidohydrolase-related" evidence="1">
    <location>
        <begin position="162"/>
        <end position="537"/>
    </location>
</feature>
<keyword evidence="3" id="KW-1185">Reference proteome</keyword>
<evidence type="ECO:0000313" key="2">
    <source>
        <dbReference type="EMBL" id="GGD54243.1"/>
    </source>
</evidence>
<dbReference type="SUPFAM" id="SSF51556">
    <property type="entry name" value="Metallo-dependent hydrolases"/>
    <property type="match status" value="1"/>
</dbReference>
<dbReference type="Proteomes" id="UP000614272">
    <property type="component" value="Unassembled WGS sequence"/>
</dbReference>
<protein>
    <submittedName>
        <fullName evidence="2">Amidohydrolase</fullName>
    </submittedName>
</protein>
<dbReference type="PANTHER" id="PTHR43135:SF3">
    <property type="entry name" value="ALPHA-D-RIBOSE 1-METHYLPHOSPHONATE 5-TRIPHOSPHATE DIPHOSPHATASE"/>
    <property type="match status" value="1"/>
</dbReference>
<accession>A0ABQ1R3C3</accession>
<dbReference type="Gene3D" id="2.30.40.10">
    <property type="entry name" value="Urease, subunit C, domain 1"/>
    <property type="match status" value="1"/>
</dbReference>
<evidence type="ECO:0000259" key="1">
    <source>
        <dbReference type="Pfam" id="PF01979"/>
    </source>
</evidence>
<organism evidence="2 3">
    <name type="scientific">Lacimicrobium alkaliphilum</name>
    <dbReference type="NCBI Taxonomy" id="1526571"/>
    <lineage>
        <taxon>Bacteria</taxon>
        <taxon>Pseudomonadati</taxon>
        <taxon>Pseudomonadota</taxon>
        <taxon>Gammaproteobacteria</taxon>
        <taxon>Alteromonadales</taxon>
        <taxon>Alteromonadaceae</taxon>
        <taxon>Lacimicrobium</taxon>
    </lineage>
</organism>
<dbReference type="InterPro" id="IPR006680">
    <property type="entry name" value="Amidohydro-rel"/>
</dbReference>
<dbReference type="InterPro" id="IPR051781">
    <property type="entry name" value="Metallo-dep_Hydrolase"/>
</dbReference>
<dbReference type="PANTHER" id="PTHR43135">
    <property type="entry name" value="ALPHA-D-RIBOSE 1-METHYLPHOSPHONATE 5-TRIPHOSPHATE DIPHOSPHATASE"/>
    <property type="match status" value="1"/>
</dbReference>
<name>A0ABQ1R3C3_9ALTE</name>
<comment type="caution">
    <text evidence="2">The sequence shown here is derived from an EMBL/GenBank/DDBJ whole genome shotgun (WGS) entry which is preliminary data.</text>
</comment>
<proteinExistence type="predicted"/>
<dbReference type="EMBL" id="BMGJ01000002">
    <property type="protein sequence ID" value="GGD54243.1"/>
    <property type="molecule type" value="Genomic_DNA"/>
</dbReference>
<evidence type="ECO:0000313" key="3">
    <source>
        <dbReference type="Proteomes" id="UP000614272"/>
    </source>
</evidence>
<dbReference type="Gene3D" id="1.20.58.520">
    <property type="entry name" value="Amidohydrolase"/>
    <property type="match status" value="1"/>
</dbReference>
<reference evidence="3" key="1">
    <citation type="journal article" date="2019" name="Int. J. Syst. Evol. Microbiol.">
        <title>The Global Catalogue of Microorganisms (GCM) 10K type strain sequencing project: providing services to taxonomists for standard genome sequencing and annotation.</title>
        <authorList>
            <consortium name="The Broad Institute Genomics Platform"/>
            <consortium name="The Broad Institute Genome Sequencing Center for Infectious Disease"/>
            <person name="Wu L."/>
            <person name="Ma J."/>
        </authorList>
    </citation>
    <scope>NUCLEOTIDE SEQUENCE [LARGE SCALE GENOMIC DNA]</scope>
    <source>
        <strain evidence="3">CGMCC 1.12923</strain>
    </source>
</reference>
<dbReference type="InterPro" id="IPR011059">
    <property type="entry name" value="Metal-dep_hydrolase_composite"/>
</dbReference>
<gene>
    <name evidence="2" type="ORF">GCM10011357_07410</name>
</gene>
<dbReference type="Gene3D" id="3.40.50.10910">
    <property type="entry name" value="Amidohydrolase"/>
    <property type="match status" value="1"/>
</dbReference>
<dbReference type="SUPFAM" id="SSF51338">
    <property type="entry name" value="Composite domain of metallo-dependent hydrolases"/>
    <property type="match status" value="1"/>
</dbReference>
<sequence length="561" mass="61935">MGQGLSLNVCGLTKAFLFEFVQQTLVNGKIGKQQNKIRNNNLSQVYAVGANPASNGRPAQIILVVIYFNHVLTEYDARSKKVKSIRHVVLLPLLALIANCTVNDPIHKVELLIYNTNLIDVQNGKVYPDQYLAIDEGRIVGRGEVENMRYQATQTVNGQGGYVMPGLWDMHVHFGGGEDLIEDNKALLGLYLAHGVTTVRDAAADLSDTVLAWRAQIANGELTGPRIFTSGPKLEGKDSIWPGDLEVETVAEMHAAMDKLDAMQVDYIKITDSAMTPELYLQAVKEVKSRGYNISGHIPFELSVTDVSDAGLDAIEHMSYLLKAAAKNEEEISERVASGELSYRSALPIITRHVDKQTALSKYKVLAKNDTAVVPTMIGSQIIAYLDEEDHLQDQFLQYLGQGLIDTYEWRVERAGKDDAEAIRARKQQFQVSASLLPWLQQSGVRIIAGTDAGFLNSYIYPGLSLHQELQIYVESGLSPLQAIQSAVLSGPAFLNRQADYGSLYVGKVADILLLTQNPLEDIRHTRRISGVVAQGRYFNQNDLQELLDKAETYASSTRGN</sequence>